<feature type="coiled-coil region" evidence="1">
    <location>
        <begin position="301"/>
        <end position="354"/>
    </location>
</feature>
<accession>A0A1S3HXG9</accession>
<proteinExistence type="predicted"/>
<evidence type="ECO:0000256" key="1">
    <source>
        <dbReference type="SAM" id="Coils"/>
    </source>
</evidence>
<dbReference type="Proteomes" id="UP000085678">
    <property type="component" value="Unplaced"/>
</dbReference>
<dbReference type="GeneID" id="106158721"/>
<gene>
    <name evidence="4" type="primary">LOC106158721</name>
</gene>
<organism evidence="3 4">
    <name type="scientific">Lingula anatina</name>
    <name type="common">Brachiopod</name>
    <name type="synonym">Lingula unguis</name>
    <dbReference type="NCBI Taxonomy" id="7574"/>
    <lineage>
        <taxon>Eukaryota</taxon>
        <taxon>Metazoa</taxon>
        <taxon>Spiralia</taxon>
        <taxon>Lophotrochozoa</taxon>
        <taxon>Brachiopoda</taxon>
        <taxon>Linguliformea</taxon>
        <taxon>Lingulata</taxon>
        <taxon>Lingulida</taxon>
        <taxon>Linguloidea</taxon>
        <taxon>Lingulidae</taxon>
        <taxon>Lingula</taxon>
    </lineage>
</organism>
<sequence>MAVNHLVLVLLTILFQEIAPVYSNGRVLELPAIDYVDKYKRHLALGECPTRTINGREVSCPVKTPYRGTPKYYEYPVTRITYKQANSVEDIFREMTVMGGVGVSFMGLIGASVSARYTETLNAKSNSITMMGHVTAQRGFWTLGHPRPSSNIGSLSRYQTKYYVSDILVGGEDSLIVQLNFNSEEVKKKVEITIKIKLLFFTITTKMEWVKTNFKGSASVDIRRISSIGNSVKESYCCDLAGYDRALARVRQLEAEMAKVGTDLKKISVSDERLHTGYLLTPFDTESTDLKYMNVVFTHRMKRLTDQKNEVETVLNQVQRELQKVQPSSRLGALNSLELELTRIRTQMTNALNRFTQLTLSQTTSLGSYYGNLRAPFYYTRKLAQILAS</sequence>
<keyword evidence="3" id="KW-1185">Reference proteome</keyword>
<protein>
    <submittedName>
        <fullName evidence="4">Uncharacterized protein LOC106158721</fullName>
    </submittedName>
</protein>
<evidence type="ECO:0000313" key="3">
    <source>
        <dbReference type="Proteomes" id="UP000085678"/>
    </source>
</evidence>
<dbReference type="AlphaFoldDB" id="A0A1S3HXG9"/>
<evidence type="ECO:0000256" key="2">
    <source>
        <dbReference type="SAM" id="SignalP"/>
    </source>
</evidence>
<dbReference type="RefSeq" id="XP_013390256.1">
    <property type="nucleotide sequence ID" value="XM_013534802.1"/>
</dbReference>
<dbReference type="InParanoid" id="A0A1S3HXG9"/>
<feature type="chain" id="PRO_5010182582" evidence="2">
    <location>
        <begin position="24"/>
        <end position="389"/>
    </location>
</feature>
<dbReference type="KEGG" id="lak:106158721"/>
<name>A0A1S3HXG9_LINAN</name>
<evidence type="ECO:0000313" key="4">
    <source>
        <dbReference type="RefSeq" id="XP_013390256.1"/>
    </source>
</evidence>
<keyword evidence="1" id="KW-0175">Coiled coil</keyword>
<dbReference type="OrthoDB" id="6435493at2759"/>
<keyword evidence="2" id="KW-0732">Signal</keyword>
<reference evidence="4" key="1">
    <citation type="submission" date="2025-08" db="UniProtKB">
        <authorList>
            <consortium name="RefSeq"/>
        </authorList>
    </citation>
    <scope>IDENTIFICATION</scope>
    <source>
        <tissue evidence="4">Gonads</tissue>
    </source>
</reference>
<dbReference type="OMA" id="WRRTESR"/>
<feature type="signal peptide" evidence="2">
    <location>
        <begin position="1"/>
        <end position="23"/>
    </location>
</feature>